<evidence type="ECO:0000313" key="3">
    <source>
        <dbReference type="Ensembl" id="ENSLBEP00000018337.1"/>
    </source>
</evidence>
<name>A0A3Q3FGD8_9LABR</name>
<sequence>RNPICLASGLTIFFLLLVVAACLIVWKYQSTIRYTFQSWQRRSVKKEEYTETPQADPRPNSYVSTEQMTGQTPIYENLMTTSNKQPAKPRRGPEEDLYLQCDVPDDVIYSNDPACNLSLLPDTPEEDVYIVPDAL</sequence>
<feature type="region of interest" description="Disordered" evidence="1">
    <location>
        <begin position="46"/>
        <end position="66"/>
    </location>
</feature>
<dbReference type="InParanoid" id="A0A3Q3FGD8"/>
<feature type="transmembrane region" description="Helical" evidence="2">
    <location>
        <begin position="6"/>
        <end position="26"/>
    </location>
</feature>
<evidence type="ECO:0000256" key="2">
    <source>
        <dbReference type="SAM" id="Phobius"/>
    </source>
</evidence>
<dbReference type="AlphaFoldDB" id="A0A3Q3FGD8"/>
<reference evidence="3" key="1">
    <citation type="submission" date="2025-08" db="UniProtKB">
        <authorList>
            <consortium name="Ensembl"/>
        </authorList>
    </citation>
    <scope>IDENTIFICATION</scope>
</reference>
<dbReference type="Pfam" id="PF11770">
    <property type="entry name" value="GAPT"/>
    <property type="match status" value="1"/>
</dbReference>
<dbReference type="Proteomes" id="UP000261660">
    <property type="component" value="Unplaced"/>
</dbReference>
<reference evidence="3" key="2">
    <citation type="submission" date="2025-09" db="UniProtKB">
        <authorList>
            <consortium name="Ensembl"/>
        </authorList>
    </citation>
    <scope>IDENTIFICATION</scope>
</reference>
<evidence type="ECO:0000256" key="1">
    <source>
        <dbReference type="SAM" id="MobiDB-lite"/>
    </source>
</evidence>
<keyword evidence="2" id="KW-0472">Membrane</keyword>
<keyword evidence="4" id="KW-1185">Reference proteome</keyword>
<dbReference type="InterPro" id="IPR021082">
    <property type="entry name" value="Protein_GAPT"/>
</dbReference>
<dbReference type="Ensembl" id="ENSLBET00000019360.1">
    <property type="protein sequence ID" value="ENSLBEP00000018337.1"/>
    <property type="gene ID" value="ENSLBEG00000014130.1"/>
</dbReference>
<dbReference type="GO" id="GO:0016020">
    <property type="term" value="C:membrane"/>
    <property type="evidence" value="ECO:0007669"/>
    <property type="project" value="InterPro"/>
</dbReference>
<proteinExistence type="predicted"/>
<keyword evidence="2" id="KW-0812">Transmembrane</keyword>
<dbReference type="GeneTree" id="ENSGT00770000121812"/>
<accession>A0A3Q3FGD8</accession>
<keyword evidence="2" id="KW-1133">Transmembrane helix</keyword>
<evidence type="ECO:0000313" key="4">
    <source>
        <dbReference type="Proteomes" id="UP000261660"/>
    </source>
</evidence>
<organism evidence="3 4">
    <name type="scientific">Labrus bergylta</name>
    <name type="common">ballan wrasse</name>
    <dbReference type="NCBI Taxonomy" id="56723"/>
    <lineage>
        <taxon>Eukaryota</taxon>
        <taxon>Metazoa</taxon>
        <taxon>Chordata</taxon>
        <taxon>Craniata</taxon>
        <taxon>Vertebrata</taxon>
        <taxon>Euteleostomi</taxon>
        <taxon>Actinopterygii</taxon>
        <taxon>Neopterygii</taxon>
        <taxon>Teleostei</taxon>
        <taxon>Neoteleostei</taxon>
        <taxon>Acanthomorphata</taxon>
        <taxon>Eupercaria</taxon>
        <taxon>Labriformes</taxon>
        <taxon>Labridae</taxon>
        <taxon>Labrus</taxon>
    </lineage>
</organism>
<protein>
    <submittedName>
        <fullName evidence="3">Uncharacterized protein</fullName>
    </submittedName>
</protein>